<feature type="transmembrane region" description="Helical" evidence="6">
    <location>
        <begin position="356"/>
        <end position="376"/>
    </location>
</feature>
<accession>U7UUY1</accession>
<feature type="transmembrane region" description="Helical" evidence="6">
    <location>
        <begin position="174"/>
        <end position="197"/>
    </location>
</feature>
<evidence type="ECO:0000256" key="4">
    <source>
        <dbReference type="ARBA" id="ARBA00022989"/>
    </source>
</evidence>
<comment type="subcellular location">
    <subcellularLocation>
        <location evidence="1">Cell membrane</location>
        <topology evidence="1">Multi-pass membrane protein</topology>
    </subcellularLocation>
</comment>
<dbReference type="EMBL" id="AWXA01000006">
    <property type="protein sequence ID" value="ERT62268.1"/>
    <property type="molecule type" value="Genomic_DNA"/>
</dbReference>
<comment type="caution">
    <text evidence="7">The sequence shown here is derived from an EMBL/GenBank/DDBJ whole genome shotgun (WGS) entry which is preliminary data.</text>
</comment>
<keyword evidence="8" id="KW-1185">Reference proteome</keyword>
<dbReference type="GO" id="GO:0005886">
    <property type="term" value="C:plasma membrane"/>
    <property type="evidence" value="ECO:0007669"/>
    <property type="project" value="UniProtKB-SubCell"/>
</dbReference>
<feature type="transmembrane region" description="Helical" evidence="6">
    <location>
        <begin position="218"/>
        <end position="239"/>
    </location>
</feature>
<evidence type="ECO:0000313" key="8">
    <source>
        <dbReference type="Proteomes" id="UP000017090"/>
    </source>
</evidence>
<organism evidence="7 8">
    <name type="scientific">Megasphaera vaginalis</name>
    <name type="common">ex Srinivasan et al. 2021</name>
    <dbReference type="NCBI Taxonomy" id="1111454"/>
    <lineage>
        <taxon>Bacteria</taxon>
        <taxon>Bacillati</taxon>
        <taxon>Bacillota</taxon>
        <taxon>Negativicutes</taxon>
        <taxon>Veillonellales</taxon>
        <taxon>Veillonellaceae</taxon>
        <taxon>Megasphaera</taxon>
    </lineage>
</organism>
<evidence type="ECO:0000256" key="2">
    <source>
        <dbReference type="ARBA" id="ARBA00022475"/>
    </source>
</evidence>
<name>U7UUY1_9FIRM</name>
<evidence type="ECO:0000256" key="3">
    <source>
        <dbReference type="ARBA" id="ARBA00022692"/>
    </source>
</evidence>
<evidence type="ECO:0000256" key="5">
    <source>
        <dbReference type="ARBA" id="ARBA00023136"/>
    </source>
</evidence>
<dbReference type="PATRIC" id="fig|1111454.3.peg.232"/>
<feature type="transmembrane region" description="Helical" evidence="6">
    <location>
        <begin position="420"/>
        <end position="445"/>
    </location>
</feature>
<gene>
    <name evidence="7" type="ORF">HMPREF1250_0566</name>
</gene>
<feature type="transmembrane region" description="Helical" evidence="6">
    <location>
        <begin position="297"/>
        <end position="317"/>
    </location>
</feature>
<evidence type="ECO:0000256" key="1">
    <source>
        <dbReference type="ARBA" id="ARBA00004651"/>
    </source>
</evidence>
<keyword evidence="4 6" id="KW-1133">Transmembrane helix</keyword>
<keyword evidence="5 6" id="KW-0472">Membrane</keyword>
<protein>
    <submittedName>
        <fullName evidence="7">Putative membrane protein</fullName>
    </submittedName>
</protein>
<feature type="transmembrane region" description="Helical" evidence="6">
    <location>
        <begin position="12"/>
        <end position="35"/>
    </location>
</feature>
<feature type="transmembrane region" description="Helical" evidence="6">
    <location>
        <begin position="41"/>
        <end position="60"/>
    </location>
</feature>
<keyword evidence="3 6" id="KW-0812">Transmembrane</keyword>
<dbReference type="PANTHER" id="PTHR30250">
    <property type="entry name" value="PST FAMILY PREDICTED COLANIC ACID TRANSPORTER"/>
    <property type="match status" value="1"/>
</dbReference>
<evidence type="ECO:0000256" key="6">
    <source>
        <dbReference type="SAM" id="Phobius"/>
    </source>
</evidence>
<dbReference type="InterPro" id="IPR050833">
    <property type="entry name" value="Poly_Biosynth_Transport"/>
</dbReference>
<feature type="transmembrane region" description="Helical" evidence="6">
    <location>
        <begin position="323"/>
        <end position="344"/>
    </location>
</feature>
<dbReference type="Proteomes" id="UP000017090">
    <property type="component" value="Unassembled WGS sequence"/>
</dbReference>
<dbReference type="RefSeq" id="WP_023052726.1">
    <property type="nucleotide sequence ID" value="NZ_AWXA01000006.1"/>
</dbReference>
<dbReference type="AlphaFoldDB" id="U7UUY1"/>
<dbReference type="PANTHER" id="PTHR30250:SF11">
    <property type="entry name" value="O-ANTIGEN TRANSPORTER-RELATED"/>
    <property type="match status" value="1"/>
</dbReference>
<evidence type="ECO:0000313" key="7">
    <source>
        <dbReference type="EMBL" id="ERT62268.1"/>
    </source>
</evidence>
<reference evidence="7 8" key="1">
    <citation type="submission" date="2013-09" db="EMBL/GenBank/DDBJ databases">
        <authorList>
            <person name="Durkin A.S."/>
            <person name="Haft D.R."/>
            <person name="McCorrison J."/>
            <person name="Torralba M."/>
            <person name="Gillis M."/>
            <person name="Haft D.H."/>
            <person name="Methe B."/>
            <person name="Sutton G."/>
            <person name="Nelson K.E."/>
        </authorList>
    </citation>
    <scope>NUCLEOTIDE SEQUENCE [LARGE SCALE GENOMIC DNA]</scope>
    <source>
        <strain evidence="7 8">BV3C16-1</strain>
    </source>
</reference>
<proteinExistence type="predicted"/>
<dbReference type="STRING" id="1111454.HMPREF1250_0566"/>
<feature type="transmembrane region" description="Helical" evidence="6">
    <location>
        <begin position="81"/>
        <end position="103"/>
    </location>
</feature>
<keyword evidence="2" id="KW-1003">Cell membrane</keyword>
<dbReference type="eggNOG" id="COG2244">
    <property type="taxonomic scope" value="Bacteria"/>
</dbReference>
<feature type="transmembrane region" description="Helical" evidence="6">
    <location>
        <begin position="251"/>
        <end position="276"/>
    </location>
</feature>
<feature type="transmembrane region" description="Helical" evidence="6">
    <location>
        <begin position="148"/>
        <end position="168"/>
    </location>
</feature>
<sequence>MNVTRLIRNISYSFFANFISLCGSVIMTIFVPKFMPIVDYGIWQLFLFYFSYMSFFHFGWSDGIYLRYAGKSFDELDSKVFAGQLYGLVCMELLLASLIWLFSKYFVEDYTKQNLLLYSAFSLPFLHFNAMCGFILQMTNKISGYAKIILTERVLLLAIVFLLLIIGYNSFYDLYYAKVISLLGASLFCVKICYRLLYFQFTSLKEFVYETFMNISAGIKLMFANIASMLIIGIVRYGVSVGWDVVTFGKVSLTLGISNFLMIFISAVSVAFFPILKHVEESKLAGLYVKLRSGLSAILLALLIFYYPIRCLLSWWLPQYEDSLVYMAVLFPVCIFESKMQLLVNTYLKSMRQEFLMLKINSIAVILSAIVTVVSVELFHNLDMTIFSVVFLYAIRCFYAEVKLQKLLGLHLGKDMVVECLLVGTFIAGGWIWDNFICMVIYGAAYMAYLAWNKKQITNLISIIKTI</sequence>
<feature type="transmembrane region" description="Helical" evidence="6">
    <location>
        <begin position="115"/>
        <end position="136"/>
    </location>
</feature>
<dbReference type="OrthoDB" id="385011at2"/>